<sequence length="218" mass="23624">MFTNNINTIPANGLNQNPEDPASATQRSPYGVPDTSYNVNADLPLGQLDLSSFSGHWDSVDGIVANSYLPPNFPPHWPLGAAVGDDPCTTLYGADKNKNMDVSQLGGGNIEAAKEELCESSKEAGRKVCPSIGCVFSAKTKRDVERHNLAIHKKAALFFCEYSGCSRKGGWSRKDLRDRHEKTVHGRQRNGKPRSVLAGQRAVGIIAQGYWAAIIRAS</sequence>
<keyword evidence="2" id="KW-1185">Reference proteome</keyword>
<protein>
    <submittedName>
        <fullName evidence="1">Uncharacterized protein</fullName>
    </submittedName>
</protein>
<reference evidence="1" key="1">
    <citation type="submission" date="2022-10" db="EMBL/GenBank/DDBJ databases">
        <title>Genome Sequence of Xylaria curta.</title>
        <authorList>
            <person name="Buettner E."/>
        </authorList>
    </citation>
    <scope>NUCLEOTIDE SEQUENCE</scope>
    <source>
        <strain evidence="1">Babe10</strain>
    </source>
</reference>
<name>A0ACC1N1J6_9PEZI</name>
<gene>
    <name evidence="1" type="ORF">NUW58_g9207</name>
</gene>
<evidence type="ECO:0000313" key="1">
    <source>
        <dbReference type="EMBL" id="KAJ2972324.1"/>
    </source>
</evidence>
<organism evidence="1 2">
    <name type="scientific">Xylaria curta</name>
    <dbReference type="NCBI Taxonomy" id="42375"/>
    <lineage>
        <taxon>Eukaryota</taxon>
        <taxon>Fungi</taxon>
        <taxon>Dikarya</taxon>
        <taxon>Ascomycota</taxon>
        <taxon>Pezizomycotina</taxon>
        <taxon>Sordariomycetes</taxon>
        <taxon>Xylariomycetidae</taxon>
        <taxon>Xylariales</taxon>
        <taxon>Xylariaceae</taxon>
        <taxon>Xylaria</taxon>
    </lineage>
</organism>
<evidence type="ECO:0000313" key="2">
    <source>
        <dbReference type="Proteomes" id="UP001143856"/>
    </source>
</evidence>
<dbReference type="Proteomes" id="UP001143856">
    <property type="component" value="Unassembled WGS sequence"/>
</dbReference>
<accession>A0ACC1N1J6</accession>
<dbReference type="EMBL" id="JAPDGR010003188">
    <property type="protein sequence ID" value="KAJ2972324.1"/>
    <property type="molecule type" value="Genomic_DNA"/>
</dbReference>
<proteinExistence type="predicted"/>
<comment type="caution">
    <text evidence="1">The sequence shown here is derived from an EMBL/GenBank/DDBJ whole genome shotgun (WGS) entry which is preliminary data.</text>
</comment>